<dbReference type="Gene3D" id="3.40.50.300">
    <property type="entry name" value="P-loop containing nucleotide triphosphate hydrolases"/>
    <property type="match status" value="1"/>
</dbReference>
<keyword evidence="3" id="KW-1185">Reference proteome</keyword>
<feature type="domain" description="HTH cro/C1-type" evidence="1">
    <location>
        <begin position="11"/>
        <end position="66"/>
    </location>
</feature>
<dbReference type="InterPro" id="IPR027417">
    <property type="entry name" value="P-loop_NTPase"/>
</dbReference>
<gene>
    <name evidence="2" type="ORF">HF577_06645</name>
</gene>
<dbReference type="RefSeq" id="WP_169394853.1">
    <property type="nucleotide sequence ID" value="NZ_BAAAJH010000025.1"/>
</dbReference>
<accession>A0ABX1RC35</accession>
<dbReference type="EMBL" id="JAAXKY010000013">
    <property type="protein sequence ID" value="NMH76778.1"/>
    <property type="molecule type" value="Genomic_DNA"/>
</dbReference>
<name>A0ABX1RC35_9PSEU</name>
<dbReference type="Proteomes" id="UP001296706">
    <property type="component" value="Unassembled WGS sequence"/>
</dbReference>
<protein>
    <submittedName>
        <fullName evidence="2">Helix-turn-helix domain-containing protein</fullName>
    </submittedName>
</protein>
<evidence type="ECO:0000313" key="2">
    <source>
        <dbReference type="EMBL" id="NMH76778.1"/>
    </source>
</evidence>
<dbReference type="PANTHER" id="PTHR47691">
    <property type="entry name" value="REGULATOR-RELATED"/>
    <property type="match status" value="1"/>
</dbReference>
<reference evidence="2 3" key="1">
    <citation type="submission" date="2020-04" db="EMBL/GenBank/DDBJ databases">
        <authorList>
            <person name="Klaysubun C."/>
            <person name="Duangmal K."/>
            <person name="Lipun K."/>
        </authorList>
    </citation>
    <scope>NUCLEOTIDE SEQUENCE [LARGE SCALE GENOMIC DNA]</scope>
    <source>
        <strain evidence="2 3">JCM 11839</strain>
    </source>
</reference>
<dbReference type="CDD" id="cd00093">
    <property type="entry name" value="HTH_XRE"/>
    <property type="match status" value="1"/>
</dbReference>
<evidence type="ECO:0000313" key="3">
    <source>
        <dbReference type="Proteomes" id="UP001296706"/>
    </source>
</evidence>
<dbReference type="Pfam" id="PF13560">
    <property type="entry name" value="HTH_31"/>
    <property type="match status" value="1"/>
</dbReference>
<sequence>MPEPSDLGELVRTFRHNAGLTLEDLSVRSGVSVRALSDMERGHSRKPHARTVAALATALGVPDDERKLLLGAARGGRARPAPAPLCELPPDIPDFTGRAAALAVVTTALRGRSAPVVIAGAAGIGKTALAVRSAYASRTEFPDGRLFCDLRGSDSEPLDPYVVQLRLMRAVGVDVDRIPAHPTDRGQLLRRTLRERKMLLLLDNAADEAQVRGLLPDPGGTVALITSRRKLGGLDRARRLALCPLSDADAAAMLRAVIEPDATARPEPELERWVARLCGNYPLALRIAGNRLLSRPGWTIETMARLLADEESRLDHLSAGDLQIRTAFSVSYGQLDPTTRLVFRRLALVPGPDAGVAVASVLTELPAHEVGKRLDDLVELGLLMSVTDQRAGFHDLIRLFAQEQLMAEDSHADVEAARRRLVSWLLATARGAAGWFQPSRQAEDDQSDPQTVFYEPVSAQRWLEVEGENWLGALRLAFAMGDHSAIVRTVEALQPFSRMWVNWRYWPEVFRLSVSAASALGDRELSERHGRYCVRAEAARQAQGM</sequence>
<dbReference type="SMART" id="SM00530">
    <property type="entry name" value="HTH_XRE"/>
    <property type="match status" value="1"/>
</dbReference>
<dbReference type="PANTHER" id="PTHR47691:SF3">
    <property type="entry name" value="HTH-TYPE TRANSCRIPTIONAL REGULATOR RV0890C-RELATED"/>
    <property type="match status" value="1"/>
</dbReference>
<dbReference type="PROSITE" id="PS50943">
    <property type="entry name" value="HTH_CROC1"/>
    <property type="match status" value="1"/>
</dbReference>
<dbReference type="InterPro" id="IPR001387">
    <property type="entry name" value="Cro/C1-type_HTH"/>
</dbReference>
<dbReference type="SUPFAM" id="SSF52540">
    <property type="entry name" value="P-loop containing nucleoside triphosphate hydrolases"/>
    <property type="match status" value="1"/>
</dbReference>
<proteinExistence type="predicted"/>
<evidence type="ECO:0000259" key="1">
    <source>
        <dbReference type="PROSITE" id="PS50943"/>
    </source>
</evidence>
<comment type="caution">
    <text evidence="2">The sequence shown here is derived from an EMBL/GenBank/DDBJ whole genome shotgun (WGS) entry which is preliminary data.</text>
</comment>
<dbReference type="PRINTS" id="PR00364">
    <property type="entry name" value="DISEASERSIST"/>
</dbReference>
<dbReference type="SUPFAM" id="SSF47413">
    <property type="entry name" value="lambda repressor-like DNA-binding domains"/>
    <property type="match status" value="1"/>
</dbReference>
<dbReference type="InterPro" id="IPR010982">
    <property type="entry name" value="Lambda_DNA-bd_dom_sf"/>
</dbReference>
<dbReference type="Gene3D" id="1.10.260.40">
    <property type="entry name" value="lambda repressor-like DNA-binding domains"/>
    <property type="match status" value="1"/>
</dbReference>
<organism evidence="2 3">
    <name type="scientific">Pseudonocardia xinjiangensis</name>
    <dbReference type="NCBI Taxonomy" id="75289"/>
    <lineage>
        <taxon>Bacteria</taxon>
        <taxon>Bacillati</taxon>
        <taxon>Actinomycetota</taxon>
        <taxon>Actinomycetes</taxon>
        <taxon>Pseudonocardiales</taxon>
        <taxon>Pseudonocardiaceae</taxon>
        <taxon>Pseudonocardia</taxon>
    </lineage>
</organism>